<evidence type="ECO:0000256" key="1">
    <source>
        <dbReference type="SAM" id="SignalP"/>
    </source>
</evidence>
<feature type="signal peptide" evidence="1">
    <location>
        <begin position="1"/>
        <end position="27"/>
    </location>
</feature>
<keyword evidence="3" id="KW-1185">Reference proteome</keyword>
<evidence type="ECO:0008006" key="4">
    <source>
        <dbReference type="Google" id="ProtNLM"/>
    </source>
</evidence>
<organism evidence="2 3">
    <name type="scientific">Pythium oligandrum</name>
    <name type="common">Mycoparasitic fungus</name>
    <dbReference type="NCBI Taxonomy" id="41045"/>
    <lineage>
        <taxon>Eukaryota</taxon>
        <taxon>Sar</taxon>
        <taxon>Stramenopiles</taxon>
        <taxon>Oomycota</taxon>
        <taxon>Peronosporomycetes</taxon>
        <taxon>Pythiales</taxon>
        <taxon>Pythiaceae</taxon>
        <taxon>Pythium</taxon>
    </lineage>
</organism>
<reference evidence="2" key="1">
    <citation type="submission" date="2019-03" db="EMBL/GenBank/DDBJ databases">
        <title>Long read genome sequence of the mycoparasitic Pythium oligandrum ATCC 38472 isolated from sugarbeet rhizosphere.</title>
        <authorList>
            <person name="Gaulin E."/>
        </authorList>
    </citation>
    <scope>NUCLEOTIDE SEQUENCE</scope>
    <source>
        <strain evidence="2">ATCC 38472_TT</strain>
    </source>
</reference>
<dbReference type="Proteomes" id="UP000794436">
    <property type="component" value="Unassembled WGS sequence"/>
</dbReference>
<keyword evidence="1" id="KW-0732">Signal</keyword>
<dbReference type="EMBL" id="SPLM01000003">
    <property type="protein sequence ID" value="TMW68145.1"/>
    <property type="molecule type" value="Genomic_DNA"/>
</dbReference>
<proteinExistence type="predicted"/>
<name>A0A8K1FLE0_PYTOL</name>
<evidence type="ECO:0000313" key="3">
    <source>
        <dbReference type="Proteomes" id="UP000794436"/>
    </source>
</evidence>
<feature type="chain" id="PRO_5035437613" description="Secreted protein" evidence="1">
    <location>
        <begin position="28"/>
        <end position="391"/>
    </location>
</feature>
<dbReference type="AlphaFoldDB" id="A0A8K1FLE0"/>
<sequence>MKHTSVSITKWLHASLAASLFIVAASTECKSITDKSSPFIGGIIQLLGESTLEAFPVDKIGASVEASFPELAKCIANIPAVSALATVTSNPKYQSCSTDASAFSMNTTSDETIRSQLCPFYNKTVLPCIGDLGVTSFLNVMTTSNGCCDDFKAQMDASLGTDLHTVVSSMLERTGNVICSTKTFQSQIPNDQACTAMGGEQFTSSSKLRTQFSWSSTGVTPVGICYKPVSNLVGMVSQLPIISSWKVTVNGESVSMSDLFANGKCVKTNALLAWATDKTGFVMKTLQLADDVLATLSGAAPAAASGTPSSETNMTVMWTETAATVSTYASSLCLHIANGETCSFSSSESLALAYQTNEPDSAPSSAHRVSVNSGVGLRSLALAVLATFALV</sequence>
<protein>
    <recommendedName>
        <fullName evidence="4">Secreted protein</fullName>
    </recommendedName>
</protein>
<evidence type="ECO:0000313" key="2">
    <source>
        <dbReference type="EMBL" id="TMW68145.1"/>
    </source>
</evidence>
<gene>
    <name evidence="2" type="ORF">Poli38472_007817</name>
</gene>
<accession>A0A8K1FLE0</accession>
<comment type="caution">
    <text evidence="2">The sequence shown here is derived from an EMBL/GenBank/DDBJ whole genome shotgun (WGS) entry which is preliminary data.</text>
</comment>
<dbReference type="OrthoDB" id="72545at2759"/>